<protein>
    <submittedName>
        <fullName evidence="1">Uncharacterized protein</fullName>
    </submittedName>
</protein>
<evidence type="ECO:0000313" key="1">
    <source>
        <dbReference type="EMBL" id="RDV80409.1"/>
    </source>
</evidence>
<dbReference type="RefSeq" id="WP_115793498.1">
    <property type="nucleotide sequence ID" value="NZ_QSLN01000041.1"/>
</dbReference>
<dbReference type="Proteomes" id="UP000256329">
    <property type="component" value="Unassembled WGS sequence"/>
</dbReference>
<dbReference type="AlphaFoldDB" id="A0A3D8P2C6"/>
<sequence length="139" mass="15525">MQIPAEDVYASPLKREQALRLVRSLPGLGKAEVELCYIADQSALLHPDTLRPLAYRAQAVVVRVPRPGVPGRGGGRGPGWRRFHVFFVREDGRWRVLQAAEEVSLESQENGAITGESRTRLWLDEVLAGLLEKKGDENR</sequence>
<keyword evidence="2" id="KW-1185">Reference proteome</keyword>
<reference evidence="1 2" key="1">
    <citation type="submission" date="2018-08" db="EMBL/GenBank/DDBJ databases">
        <title>Form III RuBisCO-mediated autotrophy in Thermodesulfobium bacteria.</title>
        <authorList>
            <person name="Toshchakov S.V."/>
            <person name="Kublanov I.V."/>
            <person name="Frolov E."/>
            <person name="Bonch-Osmolovskaya E.A."/>
            <person name="Tourova T.P."/>
            <person name="Chernych N.A."/>
            <person name="Lebedinsky A.V."/>
        </authorList>
    </citation>
    <scope>NUCLEOTIDE SEQUENCE [LARGE SCALE GENOMIC DNA]</scope>
    <source>
        <strain evidence="1 2">SR</strain>
    </source>
</reference>
<gene>
    <name evidence="1" type="ORF">DXX99_10910</name>
</gene>
<organism evidence="1 2">
    <name type="scientific">Ammonifex thiophilus</name>
    <dbReference type="NCBI Taxonomy" id="444093"/>
    <lineage>
        <taxon>Bacteria</taxon>
        <taxon>Bacillati</taxon>
        <taxon>Bacillota</taxon>
        <taxon>Clostridia</taxon>
        <taxon>Thermoanaerobacterales</taxon>
        <taxon>Thermoanaerobacteraceae</taxon>
        <taxon>Ammonifex</taxon>
    </lineage>
</organism>
<comment type="caution">
    <text evidence="1">The sequence shown here is derived from an EMBL/GenBank/DDBJ whole genome shotgun (WGS) entry which is preliminary data.</text>
</comment>
<accession>A0A3D8P2C6</accession>
<dbReference type="EMBL" id="QSLN01000041">
    <property type="protein sequence ID" value="RDV80409.1"/>
    <property type="molecule type" value="Genomic_DNA"/>
</dbReference>
<proteinExistence type="predicted"/>
<evidence type="ECO:0000313" key="2">
    <source>
        <dbReference type="Proteomes" id="UP000256329"/>
    </source>
</evidence>
<name>A0A3D8P2C6_9THEO</name>